<dbReference type="Pfam" id="PF00920">
    <property type="entry name" value="ILVD_EDD_N"/>
    <property type="match status" value="1"/>
</dbReference>
<evidence type="ECO:0000313" key="5">
    <source>
        <dbReference type="Proteomes" id="UP000785200"/>
    </source>
</evidence>
<feature type="domain" description="Dihydroxy-acid/6-phosphogluconate dehydratase N-terminal" evidence="3">
    <location>
        <begin position="70"/>
        <end position="112"/>
    </location>
</feature>
<protein>
    <submittedName>
        <fullName evidence="4">Dihydroxy-acid</fullName>
    </submittedName>
</protein>
<evidence type="ECO:0000256" key="1">
    <source>
        <dbReference type="ARBA" id="ARBA00006486"/>
    </source>
</evidence>
<organism evidence="4 5">
    <name type="scientific">Hyphodiscus hymeniophilus</name>
    <dbReference type="NCBI Taxonomy" id="353542"/>
    <lineage>
        <taxon>Eukaryota</taxon>
        <taxon>Fungi</taxon>
        <taxon>Dikarya</taxon>
        <taxon>Ascomycota</taxon>
        <taxon>Pezizomycotina</taxon>
        <taxon>Leotiomycetes</taxon>
        <taxon>Helotiales</taxon>
        <taxon>Hyphodiscaceae</taxon>
        <taxon>Hyphodiscus</taxon>
    </lineage>
</organism>
<dbReference type="GO" id="GO:0004160">
    <property type="term" value="F:dihydroxy-acid dehydratase activity"/>
    <property type="evidence" value="ECO:0007669"/>
    <property type="project" value="TreeGrafter"/>
</dbReference>
<gene>
    <name evidence="4" type="ORF">D0Z07_4812</name>
</gene>
<dbReference type="InterPro" id="IPR050165">
    <property type="entry name" value="DHAD_IlvD/Edd"/>
</dbReference>
<dbReference type="AlphaFoldDB" id="A0A9P7AX14"/>
<keyword evidence="5" id="KW-1185">Reference proteome</keyword>
<evidence type="ECO:0000313" key="4">
    <source>
        <dbReference type="EMBL" id="KAG0648736.1"/>
    </source>
</evidence>
<accession>A0A9P7AX14</accession>
<sequence length="176" mass="19660">MEPSKITNGRSDMPKYIDFSCLEHGTVGADAKPALNRWSAALTNGHDFSGAQAMLYAAGVPNRDMMKNAPHVGIATVWWEGNPCNMHLHDLGKIVKEAVSKQGMLGWQYGTVYRLPVSVHLEIGTDPYQWSFGRNHHGRRRVIMAAVRTNDLFFHPLLLLAYKMTLVPFSPCHSTL</sequence>
<dbReference type="InterPro" id="IPR037237">
    <property type="entry name" value="IlvD/EDD_N"/>
</dbReference>
<comment type="similarity">
    <text evidence="1">Belongs to the IlvD/Edd family.</text>
</comment>
<dbReference type="Proteomes" id="UP000785200">
    <property type="component" value="Unassembled WGS sequence"/>
</dbReference>
<comment type="caution">
    <text evidence="4">The sequence shown here is derived from an EMBL/GenBank/DDBJ whole genome shotgun (WGS) entry which is preliminary data.</text>
</comment>
<dbReference type="PANTHER" id="PTHR21000:SF13">
    <property type="entry name" value="DIHYDROXY-ACID DEHYDRATASE"/>
    <property type="match status" value="1"/>
</dbReference>
<keyword evidence="2" id="KW-0456">Lyase</keyword>
<proteinExistence type="inferred from homology"/>
<evidence type="ECO:0000256" key="2">
    <source>
        <dbReference type="ARBA" id="ARBA00023239"/>
    </source>
</evidence>
<reference evidence="4" key="1">
    <citation type="submission" date="2019-07" db="EMBL/GenBank/DDBJ databases">
        <title>Hyphodiscus hymeniophilus genome sequencing and assembly.</title>
        <authorList>
            <person name="Kramer G."/>
            <person name="Nodwell J."/>
        </authorList>
    </citation>
    <scope>NUCLEOTIDE SEQUENCE</scope>
    <source>
        <strain evidence="4">ATCC 34498</strain>
    </source>
</reference>
<evidence type="ECO:0000259" key="3">
    <source>
        <dbReference type="Pfam" id="PF00920"/>
    </source>
</evidence>
<dbReference type="EMBL" id="VNKQ01000009">
    <property type="protein sequence ID" value="KAG0648736.1"/>
    <property type="molecule type" value="Genomic_DNA"/>
</dbReference>
<name>A0A9P7AX14_9HELO</name>
<dbReference type="PANTHER" id="PTHR21000">
    <property type="entry name" value="DIHYDROXY-ACID DEHYDRATASE DAD"/>
    <property type="match status" value="1"/>
</dbReference>
<dbReference type="InterPro" id="IPR000581">
    <property type="entry name" value="ILV_EDD_N"/>
</dbReference>
<dbReference type="OrthoDB" id="3851628at2759"/>
<dbReference type="GO" id="GO:0009082">
    <property type="term" value="P:branched-chain amino acid biosynthetic process"/>
    <property type="evidence" value="ECO:0007669"/>
    <property type="project" value="TreeGrafter"/>
</dbReference>
<dbReference type="GO" id="GO:0005739">
    <property type="term" value="C:mitochondrion"/>
    <property type="evidence" value="ECO:0007669"/>
    <property type="project" value="TreeGrafter"/>
</dbReference>
<dbReference type="SUPFAM" id="SSF143975">
    <property type="entry name" value="IlvD/EDD N-terminal domain-like"/>
    <property type="match status" value="1"/>
</dbReference>